<dbReference type="STRING" id="1298598.JCM21714_4479"/>
<proteinExistence type="predicted"/>
<evidence type="ECO:0000313" key="2">
    <source>
        <dbReference type="Proteomes" id="UP000019102"/>
    </source>
</evidence>
<protein>
    <recommendedName>
        <fullName evidence="3">DUF5348 domain-containing protein</fullName>
    </recommendedName>
</protein>
<accession>W4VPF2</accession>
<reference evidence="1 2" key="1">
    <citation type="journal article" date="2014" name="Genome Announc.">
        <title>Draft Genome Sequence of the Boron-Tolerant and Moderately Halotolerant Bacterium Gracilibacillus boraciitolerans JCM 21714T.</title>
        <authorList>
            <person name="Ahmed I."/>
            <person name="Oshima K."/>
            <person name="Suda W."/>
            <person name="Kitamura K."/>
            <person name="Iida T."/>
            <person name="Ohmori Y."/>
            <person name="Fujiwara T."/>
            <person name="Hattori M."/>
            <person name="Ohkuma M."/>
        </authorList>
    </citation>
    <scope>NUCLEOTIDE SEQUENCE [LARGE SCALE GENOMIC DNA]</scope>
    <source>
        <strain evidence="1 2">JCM 21714</strain>
    </source>
</reference>
<evidence type="ECO:0000313" key="1">
    <source>
        <dbReference type="EMBL" id="GAE95260.1"/>
    </source>
</evidence>
<dbReference type="Proteomes" id="UP000019102">
    <property type="component" value="Unassembled WGS sequence"/>
</dbReference>
<organism evidence="1 2">
    <name type="scientific">Gracilibacillus boraciitolerans JCM 21714</name>
    <dbReference type="NCBI Taxonomy" id="1298598"/>
    <lineage>
        <taxon>Bacteria</taxon>
        <taxon>Bacillati</taxon>
        <taxon>Bacillota</taxon>
        <taxon>Bacilli</taxon>
        <taxon>Bacillales</taxon>
        <taxon>Bacillaceae</taxon>
        <taxon>Gracilibacillus</taxon>
    </lineage>
</organism>
<keyword evidence="2" id="KW-1185">Reference proteome</keyword>
<gene>
    <name evidence="1" type="ORF">JCM21714_4479</name>
</gene>
<dbReference type="AlphaFoldDB" id="W4VPF2"/>
<evidence type="ECO:0008006" key="3">
    <source>
        <dbReference type="Google" id="ProtNLM"/>
    </source>
</evidence>
<name>W4VPF2_9BACI</name>
<comment type="caution">
    <text evidence="1">The sequence shown here is derived from an EMBL/GenBank/DDBJ whole genome shotgun (WGS) entry which is preliminary data.</text>
</comment>
<dbReference type="EMBL" id="BAVS01000046">
    <property type="protein sequence ID" value="GAE95260.1"/>
    <property type="molecule type" value="Genomic_DNA"/>
</dbReference>
<sequence length="83" mass="10215">MIFDVKDQKWKLWFGQQSYDTFEGMYFEIRIFNHYHRTSLGKEEGWFVTMEEDVSFDLRIFEVYKIRIISTELLTLFDDVPPF</sequence>